<dbReference type="GO" id="GO:0009252">
    <property type="term" value="P:peptidoglycan biosynthetic process"/>
    <property type="evidence" value="ECO:0007669"/>
    <property type="project" value="UniProtKB-KW"/>
</dbReference>
<dbReference type="InterPro" id="IPR001182">
    <property type="entry name" value="FtsW/RodA"/>
</dbReference>
<proteinExistence type="inferred from homology"/>
<feature type="transmembrane region" description="Helical" evidence="16">
    <location>
        <begin position="277"/>
        <end position="303"/>
    </location>
</feature>
<sequence>MKFLKNIFLGDKYLIAFIMVLVLGSLLTGLSASSNIEYAAKTGTIWGQFGRQFSFMIIGLVMMFGMQLVNYKILFGISRIAIVLIIPLLFLTISQGTVIDGAGASRWLKVPGIGVSIQTSTFASLILMVYISGYLNNVRNQKITLKNSGIPLFLAILIIGLIFPANGSTAIMLFAMVVTILFIGGFPIKYLAILGSTVVLLGFLFVFVALNYGDAIPNSRVHTWKNRIERFTNPSENSLESWQETNAKTAIVEGGITGKGPGKSAIKHTLPQASSDFIFAIIVEEYGLLGGSAAIFFYLLILWRIVVIATKVQNFFGTLLVFALGLPIIFQAIINIGVAVGLFPTTGQPLPMISFGGTSLWATCISFGIILSVSRHIPKTGDNPLDIPENLKEMPYETL</sequence>
<keyword evidence="3" id="KW-0808">Transferase</keyword>
<organism evidence="17 18">
    <name type="scientific">Ornithobacterium rhinotracheale (strain ATCC 51463 / DSM 15997 / CCUG 23171 / CIP 104009 / LMG 9086)</name>
    <dbReference type="NCBI Taxonomy" id="867902"/>
    <lineage>
        <taxon>Bacteria</taxon>
        <taxon>Pseudomonadati</taxon>
        <taxon>Bacteroidota</taxon>
        <taxon>Flavobacteriia</taxon>
        <taxon>Flavobacteriales</taxon>
        <taxon>Weeksellaceae</taxon>
        <taxon>Ornithobacterium</taxon>
    </lineage>
</organism>
<keyword evidence="2" id="KW-0328">Glycosyltransferase</keyword>
<keyword evidence="4 16" id="KW-0812">Transmembrane</keyword>
<comment type="similarity">
    <text evidence="11">Belongs to the SEDS family. FtsW subfamily.</text>
</comment>
<evidence type="ECO:0000256" key="7">
    <source>
        <dbReference type="ARBA" id="ARBA00022989"/>
    </source>
</evidence>
<dbReference type="HOGENOM" id="CLU_029243_0_1_10"/>
<comment type="subcellular location">
    <subcellularLocation>
        <location evidence="1">Membrane</location>
        <topology evidence="1">Multi-pass membrane protein</topology>
    </subcellularLocation>
</comment>
<dbReference type="PATRIC" id="fig|867902.3.peg.568"/>
<keyword evidence="17" id="KW-0131">Cell cycle</keyword>
<dbReference type="EMBL" id="CP003283">
    <property type="protein sequence ID" value="AFL96784.1"/>
    <property type="molecule type" value="Genomic_DNA"/>
</dbReference>
<dbReference type="GO" id="GO:0008360">
    <property type="term" value="P:regulation of cell shape"/>
    <property type="evidence" value="ECO:0007669"/>
    <property type="project" value="UniProtKB-KW"/>
</dbReference>
<feature type="transmembrane region" description="Helical" evidence="16">
    <location>
        <begin position="12"/>
        <end position="33"/>
    </location>
</feature>
<name>I3ZYK0_ORNRL</name>
<dbReference type="EC" id="2.4.99.28" evidence="14"/>
<keyword evidence="5" id="KW-0133">Cell shape</keyword>
<keyword evidence="6" id="KW-0573">Peptidoglycan synthesis</keyword>
<evidence type="ECO:0000256" key="13">
    <source>
        <dbReference type="ARBA" id="ARBA00041418"/>
    </source>
</evidence>
<dbReference type="GO" id="GO:0005886">
    <property type="term" value="C:plasma membrane"/>
    <property type="evidence" value="ECO:0007669"/>
    <property type="project" value="TreeGrafter"/>
</dbReference>
<evidence type="ECO:0000256" key="14">
    <source>
        <dbReference type="ARBA" id="ARBA00044770"/>
    </source>
</evidence>
<dbReference type="GO" id="GO:0015648">
    <property type="term" value="F:lipid-linked peptidoglycan transporter activity"/>
    <property type="evidence" value="ECO:0007669"/>
    <property type="project" value="TreeGrafter"/>
</dbReference>
<feature type="transmembrane region" description="Helical" evidence="16">
    <location>
        <begin position="73"/>
        <end position="93"/>
    </location>
</feature>
<gene>
    <name evidence="17" type="ordered locus">Ornrh_0583</name>
</gene>
<dbReference type="KEGG" id="orh:Ornrh_0583"/>
<evidence type="ECO:0000256" key="16">
    <source>
        <dbReference type="SAM" id="Phobius"/>
    </source>
</evidence>
<evidence type="ECO:0000256" key="8">
    <source>
        <dbReference type="ARBA" id="ARBA00023136"/>
    </source>
</evidence>
<feature type="transmembrane region" description="Helical" evidence="16">
    <location>
        <begin position="193"/>
        <end position="212"/>
    </location>
</feature>
<dbReference type="GO" id="GO:0051301">
    <property type="term" value="P:cell division"/>
    <property type="evidence" value="ECO:0007669"/>
    <property type="project" value="UniProtKB-KW"/>
</dbReference>
<evidence type="ECO:0000256" key="12">
    <source>
        <dbReference type="ARBA" id="ARBA00041185"/>
    </source>
</evidence>
<dbReference type="GeneID" id="97257318"/>
<reference evidence="17 18" key="1">
    <citation type="submission" date="2012-06" db="EMBL/GenBank/DDBJ databases">
        <title>The complete genome of Ornithobacterium rhinotracheale DSM 15997.</title>
        <authorList>
            <consortium name="US DOE Joint Genome Institute (JGI-PGF)"/>
            <person name="Lucas S."/>
            <person name="Copeland A."/>
            <person name="Lapidus A."/>
            <person name="Goodwin L."/>
            <person name="Pitluck S."/>
            <person name="Peters L."/>
            <person name="Mikhailova N."/>
            <person name="Teshima H."/>
            <person name="Kyrpides N."/>
            <person name="Mavromatis K."/>
            <person name="Pagani I."/>
            <person name="Ivanova N."/>
            <person name="Ovchinnikova G."/>
            <person name="Zeytun A."/>
            <person name="Detter J.C."/>
            <person name="Han C."/>
            <person name="Land M."/>
            <person name="Hauser L."/>
            <person name="Markowitz V."/>
            <person name="Cheng J.-F."/>
            <person name="Hugenholtz P."/>
            <person name="Woyke T."/>
            <person name="Wu D."/>
            <person name="Lang E."/>
            <person name="Kopitz M."/>
            <person name="Brambilla E."/>
            <person name="Klenk H.-P."/>
            <person name="Eisen J.A."/>
        </authorList>
    </citation>
    <scope>NUCLEOTIDE SEQUENCE [LARGE SCALE GENOMIC DNA]</scope>
    <source>
        <strain evidence="18">ATCC 51463 / DSM 15997 / CCUG 23171 / LMG 9086</strain>
    </source>
</reference>
<dbReference type="RefSeq" id="WP_014790405.1">
    <property type="nucleotide sequence ID" value="NC_018016.1"/>
</dbReference>
<dbReference type="GO" id="GO:0008955">
    <property type="term" value="F:peptidoglycan glycosyltransferase activity"/>
    <property type="evidence" value="ECO:0007669"/>
    <property type="project" value="UniProtKB-EC"/>
</dbReference>
<evidence type="ECO:0000313" key="17">
    <source>
        <dbReference type="EMBL" id="AFL96784.1"/>
    </source>
</evidence>
<dbReference type="PANTHER" id="PTHR30474">
    <property type="entry name" value="CELL CYCLE PROTEIN"/>
    <property type="match status" value="1"/>
</dbReference>
<dbReference type="Proteomes" id="UP000006051">
    <property type="component" value="Chromosome"/>
</dbReference>
<protein>
    <recommendedName>
        <fullName evidence="12">Probable peptidoglycan glycosyltransferase FtsW</fullName>
        <ecNumber evidence="14">2.4.99.28</ecNumber>
    </recommendedName>
    <alternativeName>
        <fullName evidence="13">Cell division protein FtsW</fullName>
    </alternativeName>
    <alternativeName>
        <fullName evidence="10">Cell wall polymerase</fullName>
    </alternativeName>
    <alternativeName>
        <fullName evidence="9">Peptidoglycan polymerase</fullName>
    </alternativeName>
</protein>
<dbReference type="GeneID" id="71569486"/>
<dbReference type="PANTHER" id="PTHR30474:SF2">
    <property type="entry name" value="PEPTIDOGLYCAN GLYCOSYLTRANSFERASE FTSW-RELATED"/>
    <property type="match status" value="1"/>
</dbReference>
<feature type="transmembrane region" description="Helical" evidence="16">
    <location>
        <begin position="352"/>
        <end position="373"/>
    </location>
</feature>
<accession>I3ZYK0</accession>
<dbReference type="Pfam" id="PF01098">
    <property type="entry name" value="FTSW_RODA_SPOVE"/>
    <property type="match status" value="1"/>
</dbReference>
<dbReference type="GO" id="GO:0032153">
    <property type="term" value="C:cell division site"/>
    <property type="evidence" value="ECO:0007669"/>
    <property type="project" value="TreeGrafter"/>
</dbReference>
<evidence type="ECO:0000256" key="5">
    <source>
        <dbReference type="ARBA" id="ARBA00022960"/>
    </source>
</evidence>
<evidence type="ECO:0000256" key="15">
    <source>
        <dbReference type="ARBA" id="ARBA00049902"/>
    </source>
</evidence>
<dbReference type="eggNOG" id="COG0772">
    <property type="taxonomic scope" value="Bacteria"/>
</dbReference>
<keyword evidence="18" id="KW-1185">Reference proteome</keyword>
<feature type="transmembrane region" description="Helical" evidence="16">
    <location>
        <begin position="45"/>
        <end position="66"/>
    </location>
</feature>
<evidence type="ECO:0000256" key="1">
    <source>
        <dbReference type="ARBA" id="ARBA00004141"/>
    </source>
</evidence>
<evidence type="ECO:0000256" key="11">
    <source>
        <dbReference type="ARBA" id="ARBA00038053"/>
    </source>
</evidence>
<comment type="catalytic activity">
    <reaction evidence="15">
        <text>[GlcNAc-(1-&gt;4)-Mur2Ac(oyl-L-Ala-gamma-D-Glu-L-Lys-D-Ala-D-Ala)](n)-di-trans,octa-cis-undecaprenyl diphosphate + beta-D-GlcNAc-(1-&gt;4)-Mur2Ac(oyl-L-Ala-gamma-D-Glu-L-Lys-D-Ala-D-Ala)-di-trans,octa-cis-undecaprenyl diphosphate = [GlcNAc-(1-&gt;4)-Mur2Ac(oyl-L-Ala-gamma-D-Glu-L-Lys-D-Ala-D-Ala)](n+1)-di-trans,octa-cis-undecaprenyl diphosphate + di-trans,octa-cis-undecaprenyl diphosphate + H(+)</text>
        <dbReference type="Rhea" id="RHEA:23708"/>
        <dbReference type="Rhea" id="RHEA-COMP:9602"/>
        <dbReference type="Rhea" id="RHEA-COMP:9603"/>
        <dbReference type="ChEBI" id="CHEBI:15378"/>
        <dbReference type="ChEBI" id="CHEBI:58405"/>
        <dbReference type="ChEBI" id="CHEBI:60033"/>
        <dbReference type="ChEBI" id="CHEBI:78435"/>
        <dbReference type="EC" id="2.4.99.28"/>
    </reaction>
</comment>
<keyword evidence="17" id="KW-0132">Cell division</keyword>
<evidence type="ECO:0000256" key="4">
    <source>
        <dbReference type="ARBA" id="ARBA00022692"/>
    </source>
</evidence>
<feature type="transmembrane region" description="Helical" evidence="16">
    <location>
        <begin position="113"/>
        <end position="131"/>
    </location>
</feature>
<keyword evidence="7 16" id="KW-1133">Transmembrane helix</keyword>
<evidence type="ECO:0000256" key="3">
    <source>
        <dbReference type="ARBA" id="ARBA00022679"/>
    </source>
</evidence>
<feature type="transmembrane region" description="Helical" evidence="16">
    <location>
        <begin position="169"/>
        <end position="186"/>
    </location>
</feature>
<feature type="transmembrane region" description="Helical" evidence="16">
    <location>
        <begin position="143"/>
        <end position="163"/>
    </location>
</feature>
<keyword evidence="8 16" id="KW-0472">Membrane</keyword>
<evidence type="ECO:0000313" key="18">
    <source>
        <dbReference type="Proteomes" id="UP000006051"/>
    </source>
</evidence>
<evidence type="ECO:0000256" key="9">
    <source>
        <dbReference type="ARBA" id="ARBA00032370"/>
    </source>
</evidence>
<dbReference type="STRING" id="867902.Ornrh_0583"/>
<evidence type="ECO:0000256" key="6">
    <source>
        <dbReference type="ARBA" id="ARBA00022984"/>
    </source>
</evidence>
<evidence type="ECO:0000256" key="2">
    <source>
        <dbReference type="ARBA" id="ARBA00022676"/>
    </source>
</evidence>
<evidence type="ECO:0000256" key="10">
    <source>
        <dbReference type="ARBA" id="ARBA00033270"/>
    </source>
</evidence>
<feature type="transmembrane region" description="Helical" evidence="16">
    <location>
        <begin position="315"/>
        <end position="340"/>
    </location>
</feature>
<dbReference type="AlphaFoldDB" id="I3ZYK0"/>